<dbReference type="KEGG" id="glj:GKIL_1958"/>
<accession>U5QKR2</accession>
<organism evidence="1 2">
    <name type="scientific">Gloeobacter kilaueensis (strain ATCC BAA-2537 / CCAP 1431/1 / ULC 316 / JS1)</name>
    <dbReference type="NCBI Taxonomy" id="1183438"/>
    <lineage>
        <taxon>Bacteria</taxon>
        <taxon>Bacillati</taxon>
        <taxon>Cyanobacteriota</taxon>
        <taxon>Cyanophyceae</taxon>
        <taxon>Gloeobacterales</taxon>
        <taxon>Gloeobacteraceae</taxon>
        <taxon>Gloeobacter</taxon>
    </lineage>
</organism>
<keyword evidence="2" id="KW-1185">Reference proteome</keyword>
<evidence type="ECO:0000313" key="2">
    <source>
        <dbReference type="Proteomes" id="UP000017396"/>
    </source>
</evidence>
<dbReference type="EMBL" id="CP003587">
    <property type="protein sequence ID" value="AGY58204.1"/>
    <property type="molecule type" value="Genomic_DNA"/>
</dbReference>
<dbReference type="HOGENOM" id="CLU_969133_0_0_3"/>
<dbReference type="eggNOG" id="COG2378">
    <property type="taxonomic scope" value="Bacteria"/>
</dbReference>
<dbReference type="STRING" id="1183438.GKIL_1958"/>
<reference evidence="1 2" key="1">
    <citation type="journal article" date="2013" name="PLoS ONE">
        <title>Cultivation and Complete Genome Sequencing of Gloeobacter kilaueensis sp. nov., from a Lava Cave in Kilauea Caldera, Hawai'i.</title>
        <authorList>
            <person name="Saw J.H."/>
            <person name="Schatz M."/>
            <person name="Brown M.V."/>
            <person name="Kunkel D.D."/>
            <person name="Foster J.S."/>
            <person name="Shick H."/>
            <person name="Christensen S."/>
            <person name="Hou S."/>
            <person name="Wan X."/>
            <person name="Donachie S.P."/>
        </authorList>
    </citation>
    <scope>NUCLEOTIDE SEQUENCE [LARGE SCALE GENOMIC DNA]</scope>
    <source>
        <strain evidence="2">JS</strain>
    </source>
</reference>
<dbReference type="Proteomes" id="UP000017396">
    <property type="component" value="Chromosome"/>
</dbReference>
<dbReference type="OrthoDB" id="506637at2"/>
<gene>
    <name evidence="1" type="ORF">GKIL_1958</name>
</gene>
<evidence type="ECO:0000313" key="1">
    <source>
        <dbReference type="EMBL" id="AGY58204.1"/>
    </source>
</evidence>
<protein>
    <submittedName>
        <fullName evidence="1">Transcriptional regulator</fullName>
    </submittedName>
</protein>
<dbReference type="AlphaFoldDB" id="U5QKR2"/>
<proteinExistence type="predicted"/>
<dbReference type="RefSeq" id="WP_023173328.1">
    <property type="nucleotide sequence ID" value="NC_022600.1"/>
</dbReference>
<dbReference type="PATRIC" id="fig|1183438.3.peg.1918"/>
<sequence length="284" mass="33079">MKRKQQTITLSLGNTDKARLENLAVELGVLWGERPNITQLVKNIAQRQLLVAHNADWSEERIGALVKAADLLLDVGEADAAQALGHLLLERGEVTGPLRDRLAERFQGVQASWRGIIDRYIRQTQPFRLLYQDAAERAWQLTVRYARIRFREKRLYLEIWSEECEGNREIPGLTHNWSLRLDRLQGVEVLPAPGKWRVGPDKIEVEMHLYEGLAHAYVPRPEDAVYRWLEREPVRQVVRRVDSTFWFLREIYPYGPDCLIVGPESVRARAIERFQQTCRRYTTS</sequence>
<name>U5QKR2_GLOK1</name>